<dbReference type="GO" id="GO:0006869">
    <property type="term" value="P:lipid transport"/>
    <property type="evidence" value="ECO:0007669"/>
    <property type="project" value="InterPro"/>
</dbReference>
<reference evidence="5" key="1">
    <citation type="journal article" date="2023" name="Science">
        <title>Elucidation of the pathway for biosynthesis of saponin adjuvants from the soapbark tree.</title>
        <authorList>
            <person name="Reed J."/>
            <person name="Orme A."/>
            <person name="El-Demerdash A."/>
            <person name="Owen C."/>
            <person name="Martin L.B.B."/>
            <person name="Misra R.C."/>
            <person name="Kikuchi S."/>
            <person name="Rejzek M."/>
            <person name="Martin A.C."/>
            <person name="Harkess A."/>
            <person name="Leebens-Mack J."/>
            <person name="Louveau T."/>
            <person name="Stephenson M.J."/>
            <person name="Osbourn A."/>
        </authorList>
    </citation>
    <scope>NUCLEOTIDE SEQUENCE</scope>
    <source>
        <strain evidence="5">S10</strain>
    </source>
</reference>
<feature type="signal peptide" evidence="3">
    <location>
        <begin position="1"/>
        <end position="27"/>
    </location>
</feature>
<dbReference type="PANTHER" id="PTHR33076">
    <property type="entry name" value="NON-SPECIFIC LIPID-TRANSFER PROTEIN 2-RELATED"/>
    <property type="match status" value="1"/>
</dbReference>
<dbReference type="EMBL" id="JARAOO010000008">
    <property type="protein sequence ID" value="KAJ7959928.1"/>
    <property type="molecule type" value="Genomic_DNA"/>
</dbReference>
<dbReference type="GO" id="GO:0008289">
    <property type="term" value="F:lipid binding"/>
    <property type="evidence" value="ECO:0007669"/>
    <property type="project" value="InterPro"/>
</dbReference>
<sequence>MAKFAESRMAFTVVLACMLVAASHVDSATLTCAQVTVLLTPCISYAVYGGTVSPVCCQGIKTLNAAYKTAEDRRSACTCIRDTAATIPGINYERVNALGGICNSPCPFKVYPSTNCSKLN</sequence>
<evidence type="ECO:0000313" key="5">
    <source>
        <dbReference type="EMBL" id="KAJ7959928.1"/>
    </source>
</evidence>
<dbReference type="AlphaFoldDB" id="A0AAD7LKS2"/>
<organism evidence="5 6">
    <name type="scientific">Quillaja saponaria</name>
    <name type="common">Soap bark tree</name>
    <dbReference type="NCBI Taxonomy" id="32244"/>
    <lineage>
        <taxon>Eukaryota</taxon>
        <taxon>Viridiplantae</taxon>
        <taxon>Streptophyta</taxon>
        <taxon>Embryophyta</taxon>
        <taxon>Tracheophyta</taxon>
        <taxon>Spermatophyta</taxon>
        <taxon>Magnoliopsida</taxon>
        <taxon>eudicotyledons</taxon>
        <taxon>Gunneridae</taxon>
        <taxon>Pentapetalae</taxon>
        <taxon>rosids</taxon>
        <taxon>fabids</taxon>
        <taxon>Fabales</taxon>
        <taxon>Quillajaceae</taxon>
        <taxon>Quillaja</taxon>
    </lineage>
</organism>
<proteinExistence type="inferred from homology"/>
<dbReference type="KEGG" id="qsa:O6P43_020441"/>
<dbReference type="Gene3D" id="1.10.110.10">
    <property type="entry name" value="Plant lipid-transfer and hydrophobic proteins"/>
    <property type="match status" value="1"/>
</dbReference>
<dbReference type="InterPro" id="IPR016140">
    <property type="entry name" value="Bifunc_inhib/LTP/seed_store"/>
</dbReference>
<keyword evidence="3" id="KW-0732">Signal</keyword>
<name>A0AAD7LKS2_QUISA</name>
<dbReference type="CDD" id="cd01960">
    <property type="entry name" value="nsLTP1"/>
    <property type="match status" value="1"/>
</dbReference>
<evidence type="ECO:0000256" key="2">
    <source>
        <dbReference type="ARBA" id="ARBA00023157"/>
    </source>
</evidence>
<dbReference type="InterPro" id="IPR036312">
    <property type="entry name" value="Bifun_inhib/LTP/seed_sf"/>
</dbReference>
<keyword evidence="6" id="KW-1185">Reference proteome</keyword>
<evidence type="ECO:0000313" key="6">
    <source>
        <dbReference type="Proteomes" id="UP001163823"/>
    </source>
</evidence>
<keyword evidence="2" id="KW-1015">Disulfide bond</keyword>
<evidence type="ECO:0000256" key="3">
    <source>
        <dbReference type="SAM" id="SignalP"/>
    </source>
</evidence>
<dbReference type="PRINTS" id="PR00382">
    <property type="entry name" value="LIPIDTRNSFER"/>
</dbReference>
<dbReference type="Proteomes" id="UP001163823">
    <property type="component" value="Chromosome 8"/>
</dbReference>
<gene>
    <name evidence="5" type="ORF">O6P43_020441</name>
</gene>
<evidence type="ECO:0000256" key="1">
    <source>
        <dbReference type="ARBA" id="ARBA00009748"/>
    </source>
</evidence>
<dbReference type="SUPFAM" id="SSF47699">
    <property type="entry name" value="Bifunctional inhibitor/lipid-transfer protein/seed storage 2S albumin"/>
    <property type="match status" value="1"/>
</dbReference>
<feature type="chain" id="PRO_5042023497" evidence="3">
    <location>
        <begin position="28"/>
        <end position="120"/>
    </location>
</feature>
<dbReference type="InterPro" id="IPR000528">
    <property type="entry name" value="Plant_nsLTP"/>
</dbReference>
<comment type="caution">
    <text evidence="5">The sequence shown here is derived from an EMBL/GenBank/DDBJ whole genome shotgun (WGS) entry which is preliminary data.</text>
</comment>
<feature type="domain" description="Bifunctional inhibitor/plant lipid transfer protein/seed storage helical" evidence="4">
    <location>
        <begin position="32"/>
        <end position="116"/>
    </location>
</feature>
<accession>A0AAD7LKS2</accession>
<protein>
    <submittedName>
        <fullName evidence="5">Non-specific lipid-transfer protein</fullName>
    </submittedName>
</protein>
<dbReference type="Pfam" id="PF00234">
    <property type="entry name" value="Tryp_alpha_amyl"/>
    <property type="match status" value="1"/>
</dbReference>
<comment type="similarity">
    <text evidence="1">Belongs to the plant LTP family.</text>
</comment>
<evidence type="ECO:0000259" key="4">
    <source>
        <dbReference type="Pfam" id="PF00234"/>
    </source>
</evidence>